<sequence length="59" mass="6619">MGVLYNCSKGTAGKELNMENEMSKADLIAMLVSIREVARTNGETHTVEHIEKILEEVRK</sequence>
<evidence type="ECO:0000313" key="2">
    <source>
        <dbReference type="Proteomes" id="UP001469749"/>
    </source>
</evidence>
<comment type="caution">
    <text evidence="1">The sequence shown here is derived from an EMBL/GenBank/DDBJ whole genome shotgun (WGS) entry which is preliminary data.</text>
</comment>
<accession>A0ABV1B1D5</accession>
<organism evidence="1 2">
    <name type="scientific">Coprococcus intestinihominis</name>
    <dbReference type="NCBI Taxonomy" id="3133154"/>
    <lineage>
        <taxon>Bacteria</taxon>
        <taxon>Bacillati</taxon>
        <taxon>Bacillota</taxon>
        <taxon>Clostridia</taxon>
        <taxon>Lachnospirales</taxon>
        <taxon>Lachnospiraceae</taxon>
        <taxon>Coprococcus</taxon>
    </lineage>
</organism>
<gene>
    <name evidence="1" type="ORF">WMO25_03975</name>
</gene>
<proteinExistence type="predicted"/>
<keyword evidence="2" id="KW-1185">Reference proteome</keyword>
<evidence type="ECO:0000313" key="1">
    <source>
        <dbReference type="EMBL" id="MEQ2364250.1"/>
    </source>
</evidence>
<name>A0ABV1B1D5_9FIRM</name>
<dbReference type="Proteomes" id="UP001469749">
    <property type="component" value="Unassembled WGS sequence"/>
</dbReference>
<protein>
    <submittedName>
        <fullName evidence="1">Uncharacterized protein</fullName>
    </submittedName>
</protein>
<reference evidence="1 2" key="1">
    <citation type="submission" date="2024-03" db="EMBL/GenBank/DDBJ databases">
        <title>Human intestinal bacterial collection.</title>
        <authorList>
            <person name="Pauvert C."/>
            <person name="Hitch T.C.A."/>
            <person name="Clavel T."/>
        </authorList>
    </citation>
    <scope>NUCLEOTIDE SEQUENCE [LARGE SCALE GENOMIC DNA]</scope>
    <source>
        <strain evidence="1 2">CLA-AA-H190</strain>
    </source>
</reference>
<dbReference type="RefSeq" id="WP_158553869.1">
    <property type="nucleotide sequence ID" value="NZ_JBBMEK010000029.1"/>
</dbReference>
<dbReference type="EMBL" id="JBBMEK010000029">
    <property type="protein sequence ID" value="MEQ2364250.1"/>
    <property type="molecule type" value="Genomic_DNA"/>
</dbReference>